<reference evidence="2" key="1">
    <citation type="journal article" date="2023" name="BMC Genomics">
        <title>Chromosome-level genome assemblies of Cutaneotrichosporon spp. (Trichosporonales, Basidiomycota) reveal imbalanced evolution between nucleotide sequences and chromosome synteny.</title>
        <authorList>
            <person name="Kobayashi Y."/>
            <person name="Kayamori A."/>
            <person name="Aoki K."/>
            <person name="Shiwa Y."/>
            <person name="Matsutani M."/>
            <person name="Fujita N."/>
            <person name="Sugita T."/>
            <person name="Iwasaki W."/>
            <person name="Tanaka N."/>
            <person name="Takashima M."/>
        </authorList>
    </citation>
    <scope>NUCLEOTIDE SEQUENCE</scope>
    <source>
        <strain evidence="2">HIS019</strain>
    </source>
</reference>
<dbReference type="GeneID" id="85494528"/>
<protein>
    <submittedName>
        <fullName evidence="2">Uncharacterized protein</fullName>
    </submittedName>
</protein>
<sequence>MSSAGLLADITRLRMAALLPPSAREAYLQSSQHDTAAPVAAEHIAPVLAAQVDLNLVQKLAGLSVEEQVAAMDDPNVVAGLLGMPVLGRSSAKPTSAVSTFSKSAAFGVADLRRGLEDVVGRKVYSNVGASRGSNSAQLATTAPPVEAEHSPVHPQSACPSTILQHPALTHITDGVISHLDGPSRLILRLVTKHLCDRVDYDLLADIIITASGITTARGRPPRSDFINYPHLRSAPRTLTIRSLPPNPLTTRLDLLTAITRVRCTQAGLPALWTVRAPTAIIEAVVAPLTQQQWITAPTLRLPTLTHPTNIIYEITYASTSLLLRANPHWTICQGVRRLAVVLKPYVGELAPVPERILCTTTPDSVLDEVINPNDDPELEVGQELVHFENPERSLFDCFPGPIQDTVGFFDKLAAVLGRFARLDLKLVVVGTEALGPAYYTYPVDSFDVKERFREMMRAAISERGVDPKQARKLQQQLSFVTADEWEGW</sequence>
<dbReference type="KEGG" id="ccac:CcaHIS019_0307280"/>
<evidence type="ECO:0000313" key="3">
    <source>
        <dbReference type="Proteomes" id="UP001233271"/>
    </source>
</evidence>
<gene>
    <name evidence="2" type="ORF">CcaverHIS019_0307280</name>
</gene>
<feature type="region of interest" description="Disordered" evidence="1">
    <location>
        <begin position="131"/>
        <end position="157"/>
    </location>
</feature>
<proteinExistence type="predicted"/>
<dbReference type="Proteomes" id="UP001233271">
    <property type="component" value="Chromosome 3"/>
</dbReference>
<dbReference type="RefSeq" id="XP_060455923.1">
    <property type="nucleotide sequence ID" value="XM_060599206.1"/>
</dbReference>
<evidence type="ECO:0000313" key="2">
    <source>
        <dbReference type="EMBL" id="BEI90658.1"/>
    </source>
</evidence>
<dbReference type="EMBL" id="AP028214">
    <property type="protein sequence ID" value="BEI90658.1"/>
    <property type="molecule type" value="Genomic_DNA"/>
</dbReference>
<name>A0AA48IGZ3_9TREE</name>
<organism evidence="2 3">
    <name type="scientific">Cutaneotrichosporon cavernicola</name>
    <dbReference type="NCBI Taxonomy" id="279322"/>
    <lineage>
        <taxon>Eukaryota</taxon>
        <taxon>Fungi</taxon>
        <taxon>Dikarya</taxon>
        <taxon>Basidiomycota</taxon>
        <taxon>Agaricomycotina</taxon>
        <taxon>Tremellomycetes</taxon>
        <taxon>Trichosporonales</taxon>
        <taxon>Trichosporonaceae</taxon>
        <taxon>Cutaneotrichosporon</taxon>
    </lineage>
</organism>
<dbReference type="AlphaFoldDB" id="A0AA48IGZ3"/>
<feature type="compositionally biased region" description="Polar residues" evidence="1">
    <location>
        <begin position="131"/>
        <end position="141"/>
    </location>
</feature>
<evidence type="ECO:0000256" key="1">
    <source>
        <dbReference type="SAM" id="MobiDB-lite"/>
    </source>
</evidence>
<accession>A0AA48IGZ3</accession>
<keyword evidence="3" id="KW-1185">Reference proteome</keyword>